<accession>A0AAV5PIQ5</accession>
<dbReference type="AlphaFoldDB" id="A0AAV5PIQ5"/>
<dbReference type="Proteomes" id="UP001165243">
    <property type="component" value="Unassembled WGS sequence"/>
</dbReference>
<dbReference type="RefSeq" id="WP_011678566.1">
    <property type="nucleotide sequence ID" value="NZ_BJMY01000056.1"/>
</dbReference>
<evidence type="ECO:0000313" key="1">
    <source>
        <dbReference type="EMBL" id="GMB87047.1"/>
    </source>
</evidence>
<proteinExistence type="predicted"/>
<evidence type="ECO:0000313" key="2">
    <source>
        <dbReference type="Proteomes" id="UP001165243"/>
    </source>
</evidence>
<sequence>MLDEDSTKGVIVIESVNADQAQRANEAMSDLKELLGEFFGIKRDKSVILPKDAPSVDVD</sequence>
<gene>
    <name evidence="1" type="ORF">ME0900_14200</name>
</gene>
<name>A0AAV5PIQ5_LACDE</name>
<reference evidence="1" key="1">
    <citation type="submission" date="2023-04" db="EMBL/GenBank/DDBJ databases">
        <title>Draft genome sequences of Lactobacillus delbrueckii subsp. bulgaricus ME-900 and ME-901 with improved acid tolerance.</title>
        <authorList>
            <person name="Ishida T."/>
            <person name="Yamamoto E."/>
            <person name="Koizumi A."/>
            <person name="Fujiwara S."/>
            <person name="Makino S."/>
            <person name="Kano H."/>
            <person name="Kimura K."/>
        </authorList>
    </citation>
    <scope>NUCLEOTIDE SEQUENCE</scope>
    <source>
        <strain evidence="1">ME-900</strain>
    </source>
</reference>
<organism evidence="1 2">
    <name type="scientific">Lactobacillus delbrueckii subsp. bulgaricus</name>
    <dbReference type="NCBI Taxonomy" id="1585"/>
    <lineage>
        <taxon>Bacteria</taxon>
        <taxon>Bacillati</taxon>
        <taxon>Bacillota</taxon>
        <taxon>Bacilli</taxon>
        <taxon>Lactobacillales</taxon>
        <taxon>Lactobacillaceae</taxon>
        <taxon>Lactobacillus</taxon>
    </lineage>
</organism>
<comment type="caution">
    <text evidence="1">The sequence shown here is derived from an EMBL/GenBank/DDBJ whole genome shotgun (WGS) entry which is preliminary data.</text>
</comment>
<protein>
    <submittedName>
        <fullName evidence="1">Uncharacterized protein</fullName>
    </submittedName>
</protein>
<dbReference type="EMBL" id="BSWK01000022">
    <property type="protein sequence ID" value="GMB87047.1"/>
    <property type="molecule type" value="Genomic_DNA"/>
</dbReference>